<dbReference type="GO" id="GO:0019825">
    <property type="term" value="F:oxygen binding"/>
    <property type="evidence" value="ECO:0007669"/>
    <property type="project" value="InterPro"/>
</dbReference>
<reference evidence="13 14" key="1">
    <citation type="submission" date="2019-03" db="EMBL/GenBank/DDBJ databases">
        <authorList>
            <person name="Gaulin E."/>
            <person name="Dumas B."/>
        </authorList>
    </citation>
    <scope>NUCLEOTIDE SEQUENCE [LARGE SCALE GENOMIC DNA]</scope>
    <source>
        <strain evidence="13">CBS 568.67</strain>
    </source>
</reference>
<dbReference type="OrthoDB" id="417967at2759"/>
<reference evidence="12" key="2">
    <citation type="submission" date="2019-06" db="EMBL/GenBank/DDBJ databases">
        <title>Genomics analysis of Aphanomyces spp. identifies a new class of oomycete effector associated with host adaptation.</title>
        <authorList>
            <person name="Gaulin E."/>
        </authorList>
    </citation>
    <scope>NUCLEOTIDE SEQUENCE</scope>
    <source>
        <strain evidence="12">CBS 578.67</strain>
    </source>
</reference>
<dbReference type="GO" id="GO:0046872">
    <property type="term" value="F:metal ion binding"/>
    <property type="evidence" value="ECO:0007669"/>
    <property type="project" value="UniProtKB-KW"/>
</dbReference>
<keyword evidence="5" id="KW-0479">Metal-binding</keyword>
<evidence type="ECO:0000256" key="6">
    <source>
        <dbReference type="ARBA" id="ARBA00023004"/>
    </source>
</evidence>
<dbReference type="Proteomes" id="UP000332933">
    <property type="component" value="Unassembled WGS sequence"/>
</dbReference>
<evidence type="ECO:0000256" key="9">
    <source>
        <dbReference type="ARBA" id="ARBA00049433"/>
    </source>
</evidence>
<dbReference type="EC" id="1.14.12.17" evidence="2"/>
<dbReference type="InterPro" id="IPR009050">
    <property type="entry name" value="Globin-like_sf"/>
</dbReference>
<dbReference type="GO" id="GO:0020037">
    <property type="term" value="F:heme binding"/>
    <property type="evidence" value="ECO:0007669"/>
    <property type="project" value="InterPro"/>
</dbReference>
<feature type="domain" description="Globin" evidence="10">
    <location>
        <begin position="45"/>
        <end position="190"/>
    </location>
</feature>
<protein>
    <recommendedName>
        <fullName evidence="2">nitric oxide dioxygenase</fullName>
        <ecNumber evidence="2">1.14.12.17</ecNumber>
    </recommendedName>
</protein>
<evidence type="ECO:0000313" key="12">
    <source>
        <dbReference type="EMBL" id="KAF0692283.1"/>
    </source>
</evidence>
<dbReference type="SUPFAM" id="SSF63380">
    <property type="entry name" value="Riboflavin synthase domain-like"/>
    <property type="match status" value="1"/>
</dbReference>
<keyword evidence="14" id="KW-1185">Reference proteome</keyword>
<dbReference type="GO" id="GO:0071500">
    <property type="term" value="P:cellular response to nitrosative stress"/>
    <property type="evidence" value="ECO:0007669"/>
    <property type="project" value="TreeGrafter"/>
</dbReference>
<dbReference type="PANTHER" id="PTHR43396">
    <property type="entry name" value="FLAVOHEMOPROTEIN"/>
    <property type="match status" value="1"/>
</dbReference>
<organism evidence="13 14">
    <name type="scientific">Aphanomyces stellatus</name>
    <dbReference type="NCBI Taxonomy" id="120398"/>
    <lineage>
        <taxon>Eukaryota</taxon>
        <taxon>Sar</taxon>
        <taxon>Stramenopiles</taxon>
        <taxon>Oomycota</taxon>
        <taxon>Saprolegniomycetes</taxon>
        <taxon>Saprolegniales</taxon>
        <taxon>Verrucalvaceae</taxon>
        <taxon>Aphanomyces</taxon>
    </lineage>
</organism>
<dbReference type="InterPro" id="IPR017938">
    <property type="entry name" value="Riboflavin_synthase-like_b-brl"/>
</dbReference>
<dbReference type="SUPFAM" id="SSF46458">
    <property type="entry name" value="Globin-like"/>
    <property type="match status" value="1"/>
</dbReference>
<evidence type="ECO:0000259" key="10">
    <source>
        <dbReference type="PROSITE" id="PS01033"/>
    </source>
</evidence>
<evidence type="ECO:0000256" key="3">
    <source>
        <dbReference type="ARBA" id="ARBA00022575"/>
    </source>
</evidence>
<evidence type="ECO:0000256" key="2">
    <source>
        <dbReference type="ARBA" id="ARBA00012229"/>
    </source>
</evidence>
<dbReference type="EMBL" id="VJMH01005907">
    <property type="protein sequence ID" value="KAF0692283.1"/>
    <property type="molecule type" value="Genomic_DNA"/>
</dbReference>
<dbReference type="GO" id="GO:0009636">
    <property type="term" value="P:response to toxic substance"/>
    <property type="evidence" value="ECO:0007669"/>
    <property type="project" value="UniProtKB-KW"/>
</dbReference>
<dbReference type="GO" id="GO:0008941">
    <property type="term" value="F:nitric oxide dioxygenase NAD(P)H activity"/>
    <property type="evidence" value="ECO:0007669"/>
    <property type="project" value="UniProtKB-EC"/>
</dbReference>
<evidence type="ECO:0000256" key="7">
    <source>
        <dbReference type="ARBA" id="ARBA00023027"/>
    </source>
</evidence>
<feature type="domain" description="FAD-binding FR-type" evidence="11">
    <location>
        <begin position="198"/>
        <end position="313"/>
    </location>
</feature>
<dbReference type="PANTHER" id="PTHR43396:SF3">
    <property type="entry name" value="FLAVOHEMOPROTEIN"/>
    <property type="match status" value="1"/>
</dbReference>
<evidence type="ECO:0000256" key="1">
    <source>
        <dbReference type="ARBA" id="ARBA00006401"/>
    </source>
</evidence>
<dbReference type="InterPro" id="IPR012292">
    <property type="entry name" value="Globin/Proto"/>
</dbReference>
<evidence type="ECO:0000313" key="14">
    <source>
        <dbReference type="Proteomes" id="UP000332933"/>
    </source>
</evidence>
<evidence type="ECO:0000256" key="5">
    <source>
        <dbReference type="ARBA" id="ARBA00022723"/>
    </source>
</evidence>
<dbReference type="EMBL" id="CAADRA010005928">
    <property type="protein sequence ID" value="VFT93395.1"/>
    <property type="molecule type" value="Genomic_DNA"/>
</dbReference>
<gene>
    <name evidence="13" type="primary">Aste57867_16624</name>
    <name evidence="12" type="ORF">As57867_016567</name>
    <name evidence="13" type="ORF">ASTE57867_16624</name>
</gene>
<evidence type="ECO:0000259" key="11">
    <source>
        <dbReference type="PROSITE" id="PS51384"/>
    </source>
</evidence>
<keyword evidence="3" id="KW-0216">Detoxification</keyword>
<sequence>MGGSVSVQDVSVITVGADGAMGLTDAFAKSLHKVMPAPFNVKNPVVTKRHEALIKANWTAINTGTSAFDAVKHLTPIKFLHQTFYQALFVSAPSLRSMFRSSMTVQGKTLTMVLETLITIVHGANFVSTIQEMARRHLQYGVAKKHYTVFGKVLLETLEVVSGNSWSAKVKDAYLVAYSFVYSVMMPVIQHQDAVVLPESIPATITKSIAISPSAKRITIEFAFTLKYHPGDAIWLGLPLETGCIRRHFTITSFWEDRPNVIDICVQDASASSHWLCTQEPGAVVSLYWVESDVRLETDAQEALPPHIVFVSYGIGCIPFITMLEGLYRVRDVWKGTVVSLQCAASPDDVTPLNIGVPSTGQPIMWEASSTHYAPTVTGEKLQDIAPNLPHAVLYVSGPTSFVAAARDAWIMGGGQRDRTHEFSFDNKRPFAMSTANLVRTLSSIHTAGVVATSQPRAVESFGTQLHAVAILEPSTSPTR</sequence>
<dbReference type="GO" id="GO:0046210">
    <property type="term" value="P:nitric oxide catabolic process"/>
    <property type="evidence" value="ECO:0007669"/>
    <property type="project" value="TreeGrafter"/>
</dbReference>
<keyword evidence="7" id="KW-0520">NAD</keyword>
<dbReference type="SUPFAM" id="SSF52343">
    <property type="entry name" value="Ferredoxin reductase-like, C-terminal NADP-linked domain"/>
    <property type="match status" value="1"/>
</dbReference>
<evidence type="ECO:0000313" key="13">
    <source>
        <dbReference type="EMBL" id="VFT93395.1"/>
    </source>
</evidence>
<dbReference type="PROSITE" id="PS01033">
    <property type="entry name" value="GLOBIN"/>
    <property type="match status" value="1"/>
</dbReference>
<dbReference type="InterPro" id="IPR000971">
    <property type="entry name" value="Globin"/>
</dbReference>
<comment type="similarity">
    <text evidence="1">In the C-terminal section; belongs to the flavoprotein pyridine nucleotide cytochrome reductase family.</text>
</comment>
<name>A0A485L6U9_9STRA</name>
<dbReference type="InterPro" id="IPR039261">
    <property type="entry name" value="FNR_nucleotide-bd"/>
</dbReference>
<dbReference type="Gene3D" id="1.10.490.10">
    <property type="entry name" value="Globins"/>
    <property type="match status" value="1"/>
</dbReference>
<dbReference type="AlphaFoldDB" id="A0A485L6U9"/>
<dbReference type="PROSITE" id="PS51384">
    <property type="entry name" value="FAD_FR"/>
    <property type="match status" value="1"/>
</dbReference>
<evidence type="ECO:0000256" key="4">
    <source>
        <dbReference type="ARBA" id="ARBA00022617"/>
    </source>
</evidence>
<dbReference type="GO" id="GO:0071949">
    <property type="term" value="F:FAD binding"/>
    <property type="evidence" value="ECO:0007669"/>
    <property type="project" value="TreeGrafter"/>
</dbReference>
<dbReference type="Pfam" id="PF00042">
    <property type="entry name" value="Globin"/>
    <property type="match status" value="1"/>
</dbReference>
<proteinExistence type="inferred from homology"/>
<dbReference type="Gene3D" id="3.40.50.80">
    <property type="entry name" value="Nucleotide-binding domain of ferredoxin-NADP reductase (FNR) module"/>
    <property type="match status" value="1"/>
</dbReference>
<comment type="catalytic activity">
    <reaction evidence="9">
        <text>2 nitric oxide + NADPH + 2 O2 = 2 nitrate + NADP(+) + H(+)</text>
        <dbReference type="Rhea" id="RHEA:19465"/>
        <dbReference type="ChEBI" id="CHEBI:15378"/>
        <dbReference type="ChEBI" id="CHEBI:15379"/>
        <dbReference type="ChEBI" id="CHEBI:16480"/>
        <dbReference type="ChEBI" id="CHEBI:17632"/>
        <dbReference type="ChEBI" id="CHEBI:57783"/>
        <dbReference type="ChEBI" id="CHEBI:58349"/>
        <dbReference type="EC" id="1.14.12.17"/>
    </reaction>
</comment>
<dbReference type="InterPro" id="IPR017927">
    <property type="entry name" value="FAD-bd_FR_type"/>
</dbReference>
<comment type="catalytic activity">
    <reaction evidence="8">
        <text>2 nitric oxide + NADH + 2 O2 = 2 nitrate + NAD(+) + H(+)</text>
        <dbReference type="Rhea" id="RHEA:19469"/>
        <dbReference type="ChEBI" id="CHEBI:15378"/>
        <dbReference type="ChEBI" id="CHEBI:15379"/>
        <dbReference type="ChEBI" id="CHEBI:16480"/>
        <dbReference type="ChEBI" id="CHEBI:17632"/>
        <dbReference type="ChEBI" id="CHEBI:57540"/>
        <dbReference type="ChEBI" id="CHEBI:57945"/>
        <dbReference type="EC" id="1.14.12.17"/>
    </reaction>
</comment>
<keyword evidence="6" id="KW-0408">Iron</keyword>
<evidence type="ECO:0000256" key="8">
    <source>
        <dbReference type="ARBA" id="ARBA00048649"/>
    </source>
</evidence>
<dbReference type="Gene3D" id="2.40.30.10">
    <property type="entry name" value="Translation factors"/>
    <property type="match status" value="1"/>
</dbReference>
<accession>A0A485L6U9</accession>
<keyword evidence="4" id="KW-0349">Heme</keyword>